<feature type="coiled-coil region" evidence="3">
    <location>
        <begin position="1195"/>
        <end position="1278"/>
    </location>
</feature>
<feature type="coiled-coil region" evidence="3">
    <location>
        <begin position="187"/>
        <end position="634"/>
    </location>
</feature>
<name>A0ABD3CZD2_9LAMI</name>
<feature type="domain" description="NAB" evidence="5">
    <location>
        <begin position="13"/>
        <end position="93"/>
    </location>
</feature>
<feature type="compositionally biased region" description="Polar residues" evidence="4">
    <location>
        <begin position="1727"/>
        <end position="1737"/>
    </location>
</feature>
<evidence type="ECO:0000256" key="1">
    <source>
        <dbReference type="ARBA" id="ARBA00023054"/>
    </source>
</evidence>
<evidence type="ECO:0000259" key="5">
    <source>
        <dbReference type="PROSITE" id="PS51774"/>
    </source>
</evidence>
<feature type="coiled-coil region" evidence="3">
    <location>
        <begin position="957"/>
        <end position="998"/>
    </location>
</feature>
<dbReference type="PANTHER" id="PTHR32258">
    <property type="entry name" value="PROTEIN NETWORKED 4A"/>
    <property type="match status" value="1"/>
</dbReference>
<dbReference type="PROSITE" id="PS51774">
    <property type="entry name" value="NAB"/>
    <property type="match status" value="1"/>
</dbReference>
<evidence type="ECO:0000256" key="3">
    <source>
        <dbReference type="SAM" id="Coils"/>
    </source>
</evidence>
<proteinExistence type="inferred from homology"/>
<evidence type="ECO:0000313" key="6">
    <source>
        <dbReference type="EMBL" id="KAL3634464.1"/>
    </source>
</evidence>
<feature type="coiled-coil region" evidence="3">
    <location>
        <begin position="1580"/>
        <end position="1621"/>
    </location>
</feature>
<feature type="region of interest" description="Disordered" evidence="4">
    <location>
        <begin position="1431"/>
        <end position="1498"/>
    </location>
</feature>
<gene>
    <name evidence="6" type="ORF">CASFOL_021518</name>
</gene>
<feature type="coiled-coil region" evidence="3">
    <location>
        <begin position="1111"/>
        <end position="1159"/>
    </location>
</feature>
<organism evidence="6 7">
    <name type="scientific">Castilleja foliolosa</name>
    <dbReference type="NCBI Taxonomy" id="1961234"/>
    <lineage>
        <taxon>Eukaryota</taxon>
        <taxon>Viridiplantae</taxon>
        <taxon>Streptophyta</taxon>
        <taxon>Embryophyta</taxon>
        <taxon>Tracheophyta</taxon>
        <taxon>Spermatophyta</taxon>
        <taxon>Magnoliopsida</taxon>
        <taxon>eudicotyledons</taxon>
        <taxon>Gunneridae</taxon>
        <taxon>Pentapetalae</taxon>
        <taxon>asterids</taxon>
        <taxon>lamiids</taxon>
        <taxon>Lamiales</taxon>
        <taxon>Orobanchaceae</taxon>
        <taxon>Pedicularideae</taxon>
        <taxon>Castillejinae</taxon>
        <taxon>Castilleja</taxon>
    </lineage>
</organism>
<comment type="similarity">
    <text evidence="2">Belongs to the NET family.</text>
</comment>
<feature type="compositionally biased region" description="Basic residues" evidence="4">
    <location>
        <begin position="1439"/>
        <end position="1449"/>
    </location>
</feature>
<feature type="coiled-coil region" evidence="3">
    <location>
        <begin position="687"/>
        <end position="777"/>
    </location>
</feature>
<evidence type="ECO:0000256" key="2">
    <source>
        <dbReference type="ARBA" id="ARBA00038006"/>
    </source>
</evidence>
<dbReference type="Proteomes" id="UP001632038">
    <property type="component" value="Unassembled WGS sequence"/>
</dbReference>
<feature type="coiled-coil region" evidence="3">
    <location>
        <begin position="1307"/>
        <end position="1334"/>
    </location>
</feature>
<feature type="region of interest" description="Disordered" evidence="4">
    <location>
        <begin position="1712"/>
        <end position="1737"/>
    </location>
</feature>
<dbReference type="EMBL" id="JAVIJP010000028">
    <property type="protein sequence ID" value="KAL3634464.1"/>
    <property type="molecule type" value="Genomic_DNA"/>
</dbReference>
<comment type="caution">
    <text evidence="6">The sequence shown here is derived from an EMBL/GenBank/DDBJ whole genome shotgun (WGS) entry which is preliminary data.</text>
</comment>
<keyword evidence="7" id="KW-1185">Reference proteome</keyword>
<dbReference type="InterPro" id="IPR051861">
    <property type="entry name" value="NET_actin-binding_domain"/>
</dbReference>
<dbReference type="PANTHER" id="PTHR32258:SF6">
    <property type="entry name" value="PROTEIN NETWORKED 1A"/>
    <property type="match status" value="1"/>
</dbReference>
<protein>
    <recommendedName>
        <fullName evidence="5">NAB domain-containing protein</fullName>
    </recommendedName>
</protein>
<evidence type="ECO:0000313" key="7">
    <source>
        <dbReference type="Proteomes" id="UP001632038"/>
    </source>
</evidence>
<dbReference type="InterPro" id="IPR011684">
    <property type="entry name" value="NAB"/>
</dbReference>
<sequence>MSNLSHSESRRKYSWWWDSHNTPKNSKWLQDNLTDIDGKVKSMIKLIEEDADSFARRAEMYYKKRPELMKLVEEFYRAYRALAERYNHATGELRHAQQTIAKAFPDEVPFELVEDSSPSQDGPHTPELKLPEHVLFNADNDLLENCARGLSSSQDGLRKKGLQQLPQMFGADKVGARSQNLEDDSEVQCLKKALDNMKAEKENVFAQYQQCLEKLSEIERELNNAQNDSARLDEKASRAEIEVQTLKEALIQCEVEKIAEMIKQNDYLEKISRLEALVSRYQEEMKGFDNQACKTESEAQNLKDEISKLELENETVVRKFIQSLEKISELEKIISRNAYEAKSLKKQAEIAENEVFELKRAFADLTKEKEETALEYKCCLEKISDLEKDLSMAKQDVERLNNEISIGNSKLRNSEDKFALMETSNRTLQTEADNLAKLIAVKDRELVKKQEDLEKLENCLQNEHSGRAQVEAALESLQNLNSRSQEDRRALELELSNVVKMLNDMEINKNELEKEIQMVKETNLSSSLSMENMRNKIDSLREIRERLENEVSRHADINVSLQKEIVCLKEEIEGLNKSYRALVEQVEAVGLDPKCVETSIKSLNNENLNLRQKCEQENIEKAVLSKKLEEIEEALAKKVTVESSFSNLNAELAASRGEKDALVAEKSSILSQLQVMTENMQSLLGKNAVLEDSLSAARIELQGLREKSEGLREICELLKNEKAFLLTERCMLVSKLENVEKRLHSLEKQFTGLEIKYADLEKEKRAMHCEVEKLQVSLSDEKREREGSQIESDMRLAGLENCINLLQEEYKWKKKESEEEIDKSLKAQFEITVLHKFIKDMEEKNCALIMECQKHVEASRLAEKVISELEGESLEQHVESELLLDEIERLRLGIYQIFRGLESGSDFDSNDDNKVENEQAFVNHILGSIEDLKCCVSENEDEKQQLLVENLVLLTLLEELESKGTEIESKKLTIERELKIMAEKLISVENEKDELLEINGQLKSDANKGRLEAVVLEAELDSLCVKQSNLQKAYNALQVAYSRVNEENTHLLKKFYELKEEKFEVDQHNDAILREVLANSNEVVVLRSFGTEKITDLKLILEDLSRQHDISDSLEKEMIFLREKLDLQKAENLVLKDAVLRMEREMQETRDCNKQMNEEIINDKESLSNTKAKLFDTETKLEAVENVNSNLRGTVSKLKTDLQESLKIRENLENNVFELSENNSTQKKEIESLSVANKNLESELFELRREMEEKTVREQSLSTELQEINNEFELWEAEASSFCFDLQVSSIHEVLLKNKVQELTGVCQSLEHKHDEKLSEIEGMKEKIRLMENEVCGLKSQLHAYAPVVASLRDDISILEHNALLHKKLKEVRIQETKLAEFDARPIEEACEDQSLLSLRSLQTRVKAVGKLIEETNKPFSQLRSNSNSIQDFEVDRSKTRRSISRRKLHVNDELNDSPKSQRSKPKSSKARNAALMKDIPLDQVSNNSSLRRSSKKGKIGGSDDLMLELWEAAEDDIQDRTIPESLEYNNNIKGKSLLPLTDSDVEREMAVDKLELSMRKNEPNDTTILEELASDAGKLDFLQMMLRNLRKKLEEFKKSRKVKNADFEMVNEQLQEAEDTIVHLVDLNGQLVKNIEYCPKDEMDESVRMWRMKVVEQAKKGSQKIEFLQLGLQKIEYLLLKIEDGKKSKGKIKFLRSKSIILRDFIDNGRKNSGRRKKGPRCGCFRQSTSRNANAL</sequence>
<reference evidence="7" key="1">
    <citation type="journal article" date="2024" name="IScience">
        <title>Strigolactones Initiate the Formation of Haustorium-like Structures in Castilleja.</title>
        <authorList>
            <person name="Buerger M."/>
            <person name="Peterson D."/>
            <person name="Chory J."/>
        </authorList>
    </citation>
    <scope>NUCLEOTIDE SEQUENCE [LARGE SCALE GENOMIC DNA]</scope>
</reference>
<accession>A0ABD3CZD2</accession>
<evidence type="ECO:0000256" key="4">
    <source>
        <dbReference type="SAM" id="MobiDB-lite"/>
    </source>
</evidence>
<keyword evidence="1 3" id="KW-0175">Coiled coil</keyword>
<dbReference type="Pfam" id="PF07765">
    <property type="entry name" value="KIP1"/>
    <property type="match status" value="1"/>
</dbReference>